<evidence type="ECO:0000256" key="4">
    <source>
        <dbReference type="ARBA" id="ARBA00022840"/>
    </source>
</evidence>
<gene>
    <name evidence="8" type="ORF">EQ812_10385</name>
    <name evidence="7" type="ORF">FO454_06185</name>
    <name evidence="6" type="ORF">HMPREF3225_01549</name>
</gene>
<accession>A0A133Q470</accession>
<dbReference type="CDD" id="cd03230">
    <property type="entry name" value="ABC_DR_subfamily_A"/>
    <property type="match status" value="1"/>
</dbReference>
<evidence type="ECO:0000313" key="7">
    <source>
        <dbReference type="EMBL" id="QEX38514.1"/>
    </source>
</evidence>
<protein>
    <submittedName>
        <fullName evidence="8">ABC transporter ATP-binding protein</fullName>
    </submittedName>
    <submittedName>
        <fullName evidence="6">ABC transporter, ATP-binding protein</fullName>
    </submittedName>
</protein>
<dbReference type="SMART" id="SM00382">
    <property type="entry name" value="AAA"/>
    <property type="match status" value="1"/>
</dbReference>
<dbReference type="STRING" id="28035.B6N84_04820"/>
<reference evidence="6 9" key="1">
    <citation type="submission" date="2016-01" db="EMBL/GenBank/DDBJ databases">
        <authorList>
            <person name="Mitreva M."/>
            <person name="Pepin K.H."/>
            <person name="Mihindukulasuriya K.A."/>
            <person name="Fulton R."/>
            <person name="Fronick C."/>
            <person name="O'Laughlin M."/>
            <person name="Miner T."/>
            <person name="Herter B."/>
            <person name="Rosa B.A."/>
            <person name="Cordes M."/>
            <person name="Tomlinson C."/>
            <person name="Wollam A."/>
            <person name="Palsikar V.B."/>
            <person name="Mardis E.R."/>
            <person name="Wilson R.K."/>
        </authorList>
    </citation>
    <scope>NUCLEOTIDE SEQUENCE [LARGE SCALE GENOMIC DNA]</scope>
    <source>
        <strain evidence="6 9">MJR7738</strain>
    </source>
</reference>
<dbReference type="Pfam" id="PF00005">
    <property type="entry name" value="ABC_tran"/>
    <property type="match status" value="1"/>
</dbReference>
<keyword evidence="2" id="KW-0813">Transport</keyword>
<sequence>MQLKKITKTYKDNVVLDQIDFDFKESQIVGLIGKNGVGKTTLMKVMNNNIINYQGEVAVNREDNIGYLIEHPKLYDNKSGLDNLKLFAQVLGNGFDKSYSDKIIDAFGMRSYINKKVKKYSMGMKQKLAIAVSLMNKPKYLILDEPTNGMDPDGSIDVLETIKSLVEELQMKILISSHKLEDIELICDRAIFLRNGKFVQDVDMTKGSIDDATIIKVKVEQFDEAKEVLENHFNVLESHAELGELHIKIQQDYSQLLKLLAQRHVYPTFIESRKNSLRDTYFNINQRGDK</sequence>
<evidence type="ECO:0000313" key="6">
    <source>
        <dbReference type="EMBL" id="KXA37651.1"/>
    </source>
</evidence>
<dbReference type="InterPro" id="IPR050763">
    <property type="entry name" value="ABC_transporter_ATP-binding"/>
</dbReference>
<dbReference type="EMBL" id="CP041722">
    <property type="protein sequence ID" value="QEX38514.1"/>
    <property type="molecule type" value="Genomic_DNA"/>
</dbReference>
<dbReference type="Proteomes" id="UP000070063">
    <property type="component" value="Unassembled WGS sequence"/>
</dbReference>
<dbReference type="PROSITE" id="PS50893">
    <property type="entry name" value="ABC_TRANSPORTER_2"/>
    <property type="match status" value="1"/>
</dbReference>
<keyword evidence="3" id="KW-0547">Nucleotide-binding</keyword>
<evidence type="ECO:0000313" key="10">
    <source>
        <dbReference type="Proteomes" id="UP000293637"/>
    </source>
</evidence>
<feature type="domain" description="ABC transporter" evidence="5">
    <location>
        <begin position="1"/>
        <end position="220"/>
    </location>
</feature>
<dbReference type="InterPro" id="IPR003439">
    <property type="entry name" value="ABC_transporter-like_ATP-bd"/>
</dbReference>
<dbReference type="RefSeq" id="WP_002461399.1">
    <property type="nucleotide sequence ID" value="NZ_AP021848.1"/>
</dbReference>
<dbReference type="GeneID" id="58091705"/>
<dbReference type="NCBIfam" id="NF047568">
    <property type="entry name" value="PSM_export_PmtC"/>
    <property type="match status" value="1"/>
</dbReference>
<proteinExistence type="inferred from homology"/>
<dbReference type="eggNOG" id="COG1131">
    <property type="taxonomic scope" value="Bacteria"/>
</dbReference>
<dbReference type="OMA" id="DRICMLN"/>
<evidence type="ECO:0000313" key="8">
    <source>
        <dbReference type="EMBL" id="TBW71607.1"/>
    </source>
</evidence>
<dbReference type="InterPro" id="IPR003593">
    <property type="entry name" value="AAA+_ATPase"/>
</dbReference>
<reference evidence="8 10" key="2">
    <citation type="journal article" date="2019" name="Sci. Transl. Med.">
        <title>Quorum sensing between bacterial species on the skin protects against epidermal injury in atopic dermatitis.</title>
        <authorList>
            <person name="Williams M.R."/>
        </authorList>
    </citation>
    <scope>NUCLEOTIDE SEQUENCE [LARGE SCALE GENOMIC DNA]</scope>
    <source>
        <strain evidence="8 10">E7</strain>
    </source>
</reference>
<dbReference type="EMBL" id="LRQI01000069">
    <property type="protein sequence ID" value="KXA37651.1"/>
    <property type="molecule type" value="Genomic_DNA"/>
</dbReference>
<dbReference type="PANTHER" id="PTHR42711">
    <property type="entry name" value="ABC TRANSPORTER ATP-BINDING PROTEIN"/>
    <property type="match status" value="1"/>
</dbReference>
<dbReference type="GO" id="GO:0016887">
    <property type="term" value="F:ATP hydrolysis activity"/>
    <property type="evidence" value="ECO:0007669"/>
    <property type="project" value="InterPro"/>
</dbReference>
<reference evidence="7 11" key="3">
    <citation type="submission" date="2019-07" db="EMBL/GenBank/DDBJ databases">
        <title>Comparative genome analysis of staphylococcus lugdunensis shows clonal complex-dependent diversity of the putative virulence factor, ess/type vii locus.</title>
        <authorList>
            <person name="Lebeurre J."/>
            <person name="Dahyot S."/>
            <person name="Diene S."/>
            <person name="Paulay A."/>
            <person name="Aubourg M."/>
            <person name="Argemi X."/>
            <person name="Giard J.-C."/>
            <person name="Tournier I."/>
            <person name="Francois P."/>
            <person name="Pestel-Caron M."/>
        </authorList>
    </citation>
    <scope>NUCLEOTIDE SEQUENCE [LARGE SCALE GENOMIC DNA]</scope>
    <source>
        <strain evidence="7 11">SL13</strain>
    </source>
</reference>
<evidence type="ECO:0000256" key="1">
    <source>
        <dbReference type="ARBA" id="ARBA00005417"/>
    </source>
</evidence>
<dbReference type="PANTHER" id="PTHR42711:SF5">
    <property type="entry name" value="ABC TRANSPORTER ATP-BINDING PROTEIN NATA"/>
    <property type="match status" value="1"/>
</dbReference>
<keyword evidence="4 8" id="KW-0067">ATP-binding</keyword>
<organism evidence="8 10">
    <name type="scientific">Staphylococcus lugdunensis</name>
    <dbReference type="NCBI Taxonomy" id="28035"/>
    <lineage>
        <taxon>Bacteria</taxon>
        <taxon>Bacillati</taxon>
        <taxon>Bacillota</taxon>
        <taxon>Bacilli</taxon>
        <taxon>Bacillales</taxon>
        <taxon>Staphylococcaceae</taxon>
        <taxon>Staphylococcus</taxon>
    </lineage>
</organism>
<dbReference type="Proteomes" id="UP000325462">
    <property type="component" value="Chromosome"/>
</dbReference>
<dbReference type="GO" id="GO:0005524">
    <property type="term" value="F:ATP binding"/>
    <property type="evidence" value="ECO:0007669"/>
    <property type="project" value="UniProtKB-KW"/>
</dbReference>
<name>A0A133Q470_STALU</name>
<evidence type="ECO:0000313" key="9">
    <source>
        <dbReference type="Proteomes" id="UP000070063"/>
    </source>
</evidence>
<evidence type="ECO:0000256" key="3">
    <source>
        <dbReference type="ARBA" id="ARBA00022741"/>
    </source>
</evidence>
<dbReference type="EMBL" id="SCHB01000007">
    <property type="protein sequence ID" value="TBW71607.1"/>
    <property type="molecule type" value="Genomic_DNA"/>
</dbReference>
<evidence type="ECO:0000259" key="5">
    <source>
        <dbReference type="PROSITE" id="PS50893"/>
    </source>
</evidence>
<dbReference type="AlphaFoldDB" id="A0A133Q470"/>
<dbReference type="SUPFAM" id="SSF52540">
    <property type="entry name" value="P-loop containing nucleoside triphosphate hydrolases"/>
    <property type="match status" value="1"/>
</dbReference>
<dbReference type="Proteomes" id="UP000293637">
    <property type="component" value="Unassembled WGS sequence"/>
</dbReference>
<evidence type="ECO:0000256" key="2">
    <source>
        <dbReference type="ARBA" id="ARBA00022448"/>
    </source>
</evidence>
<comment type="similarity">
    <text evidence="1">Belongs to the ABC transporter superfamily.</text>
</comment>
<keyword evidence="11" id="KW-1185">Reference proteome</keyword>
<dbReference type="Gene3D" id="3.40.50.300">
    <property type="entry name" value="P-loop containing nucleotide triphosphate hydrolases"/>
    <property type="match status" value="1"/>
</dbReference>
<dbReference type="InterPro" id="IPR027417">
    <property type="entry name" value="P-loop_NTPase"/>
</dbReference>
<evidence type="ECO:0000313" key="11">
    <source>
        <dbReference type="Proteomes" id="UP000325462"/>
    </source>
</evidence>